<dbReference type="EMBL" id="BDUD01000001">
    <property type="protein sequence ID" value="GBG20649.1"/>
    <property type="molecule type" value="Genomic_DNA"/>
</dbReference>
<evidence type="ECO:0000313" key="2">
    <source>
        <dbReference type="Proteomes" id="UP000245124"/>
    </source>
</evidence>
<protein>
    <submittedName>
        <fullName evidence="1">Uncharacterized protein</fullName>
    </submittedName>
</protein>
<name>A0A2R5FRI4_NOSCO</name>
<proteinExistence type="predicted"/>
<reference evidence="1 2" key="1">
    <citation type="submission" date="2017-06" db="EMBL/GenBank/DDBJ databases">
        <title>Genome sequencing of cyanobaciteial culture collection at National Institute for Environmental Studies (NIES).</title>
        <authorList>
            <person name="Hirose Y."/>
            <person name="Shimura Y."/>
            <person name="Fujisawa T."/>
            <person name="Nakamura Y."/>
            <person name="Kawachi M."/>
        </authorList>
    </citation>
    <scope>NUCLEOTIDE SEQUENCE [LARGE SCALE GENOMIC DNA]</scope>
    <source>
        <strain evidence="1 2">NIES-4072</strain>
    </source>
</reference>
<comment type="caution">
    <text evidence="1">The sequence shown here is derived from an EMBL/GenBank/DDBJ whole genome shotgun (WGS) entry which is preliminary data.</text>
</comment>
<evidence type="ECO:0000313" key="1">
    <source>
        <dbReference type="EMBL" id="GBG20649.1"/>
    </source>
</evidence>
<gene>
    <name evidence="1" type="ORF">NIES4072_43300</name>
</gene>
<sequence>MRTRIKQLLSVPGQTVTQSMEQIRETKYRVKFLENVKIMLAKSQTM</sequence>
<dbReference type="Proteomes" id="UP000245124">
    <property type="component" value="Unassembled WGS sequence"/>
</dbReference>
<accession>A0A2R5FRI4</accession>
<organism evidence="1 2">
    <name type="scientific">Nostoc commune NIES-4072</name>
    <dbReference type="NCBI Taxonomy" id="2005467"/>
    <lineage>
        <taxon>Bacteria</taxon>
        <taxon>Bacillati</taxon>
        <taxon>Cyanobacteriota</taxon>
        <taxon>Cyanophyceae</taxon>
        <taxon>Nostocales</taxon>
        <taxon>Nostocaceae</taxon>
        <taxon>Nostoc</taxon>
    </lineage>
</organism>
<dbReference type="AlphaFoldDB" id="A0A2R5FRI4"/>
<dbReference type="RefSeq" id="WP_181374102.1">
    <property type="nucleotide sequence ID" value="NZ_BDUD01000001.1"/>
</dbReference>
<keyword evidence="2" id="KW-1185">Reference proteome</keyword>